<dbReference type="EMBL" id="JAUSTP010000001">
    <property type="protein sequence ID" value="MDQ0188354.1"/>
    <property type="molecule type" value="Genomic_DNA"/>
</dbReference>
<reference evidence="2 3" key="1">
    <citation type="submission" date="2023-07" db="EMBL/GenBank/DDBJ databases">
        <title>Genomic Encyclopedia of Type Strains, Phase IV (KMG-IV): sequencing the most valuable type-strain genomes for metagenomic binning, comparative biology and taxonomic classification.</title>
        <authorList>
            <person name="Goeker M."/>
        </authorList>
    </citation>
    <scope>NUCLEOTIDE SEQUENCE [LARGE SCALE GENOMIC DNA]</scope>
    <source>
        <strain evidence="2 3">DSM 4006</strain>
    </source>
</reference>
<sequence length="187" mass="19779">MTALGEWLKQMVIIVLLAVFTELLLPTKAMQKYVRMVMGLAIIAAMLQPIVPLFQRDWADQAAAAAAREVTGTNATDATAPGGGEASGWNAQSAAGMSNLSGLRSTLQSETDQTIDDLLASYLQQNLEDTEHLSISSITVTGSAEQGSLQVVVHANLTPEEQSEVRQSVAKQLGISTSRVSVLAPNA</sequence>
<dbReference type="Proteomes" id="UP001232973">
    <property type="component" value="Unassembled WGS sequence"/>
</dbReference>
<protein>
    <submittedName>
        <fullName evidence="2">Stage III sporulation protein AF</fullName>
    </submittedName>
</protein>
<keyword evidence="1" id="KW-0812">Transmembrane</keyword>
<feature type="transmembrane region" description="Helical" evidence="1">
    <location>
        <begin position="37"/>
        <end position="54"/>
    </location>
</feature>
<accession>A0ABT9XDH9</accession>
<dbReference type="NCBIfam" id="TIGR02896">
    <property type="entry name" value="spore_III_AF"/>
    <property type="match status" value="1"/>
</dbReference>
<keyword evidence="1" id="KW-1133">Transmembrane helix</keyword>
<organism evidence="2 3">
    <name type="scientific">Alicyclobacillus cycloheptanicus</name>
    <dbReference type="NCBI Taxonomy" id="1457"/>
    <lineage>
        <taxon>Bacteria</taxon>
        <taxon>Bacillati</taxon>
        <taxon>Bacillota</taxon>
        <taxon>Bacilli</taxon>
        <taxon>Bacillales</taxon>
        <taxon>Alicyclobacillaceae</taxon>
        <taxon>Alicyclobacillus</taxon>
    </lineage>
</organism>
<keyword evidence="1" id="KW-0472">Membrane</keyword>
<feature type="transmembrane region" description="Helical" evidence="1">
    <location>
        <begin position="7"/>
        <end position="25"/>
    </location>
</feature>
<dbReference type="RefSeq" id="WP_274455759.1">
    <property type="nucleotide sequence ID" value="NZ_CP067097.1"/>
</dbReference>
<dbReference type="Pfam" id="PF09581">
    <property type="entry name" value="Spore_III_AF"/>
    <property type="match status" value="1"/>
</dbReference>
<comment type="caution">
    <text evidence="2">The sequence shown here is derived from an EMBL/GenBank/DDBJ whole genome shotgun (WGS) entry which is preliminary data.</text>
</comment>
<evidence type="ECO:0000256" key="1">
    <source>
        <dbReference type="SAM" id="Phobius"/>
    </source>
</evidence>
<name>A0ABT9XDH9_9BACL</name>
<proteinExistence type="predicted"/>
<gene>
    <name evidence="2" type="ORF">J2S03_000158</name>
</gene>
<evidence type="ECO:0000313" key="2">
    <source>
        <dbReference type="EMBL" id="MDQ0188354.1"/>
    </source>
</evidence>
<dbReference type="InterPro" id="IPR014245">
    <property type="entry name" value="Spore_III_AF"/>
</dbReference>
<keyword evidence="3" id="KW-1185">Reference proteome</keyword>
<evidence type="ECO:0000313" key="3">
    <source>
        <dbReference type="Proteomes" id="UP001232973"/>
    </source>
</evidence>